<feature type="region of interest" description="Disordered" evidence="1">
    <location>
        <begin position="1"/>
        <end position="57"/>
    </location>
</feature>
<accession>A0AA40KUI7</accession>
<sequence length="57" mass="6132">MSGGMRACTGGRGVVEEEEEEEEGPWGPPCWFNANRLGKRSNETEEGRGIPLVNGAP</sequence>
<dbReference type="Proteomes" id="UP001177670">
    <property type="component" value="Unassembled WGS sequence"/>
</dbReference>
<evidence type="ECO:0000313" key="2">
    <source>
        <dbReference type="EMBL" id="KAK1133093.1"/>
    </source>
</evidence>
<dbReference type="EMBL" id="JAHYIQ010000004">
    <property type="protein sequence ID" value="KAK1133093.1"/>
    <property type="molecule type" value="Genomic_DNA"/>
</dbReference>
<organism evidence="2 3">
    <name type="scientific">Melipona bicolor</name>
    <dbReference type="NCBI Taxonomy" id="60889"/>
    <lineage>
        <taxon>Eukaryota</taxon>
        <taxon>Metazoa</taxon>
        <taxon>Ecdysozoa</taxon>
        <taxon>Arthropoda</taxon>
        <taxon>Hexapoda</taxon>
        <taxon>Insecta</taxon>
        <taxon>Pterygota</taxon>
        <taxon>Neoptera</taxon>
        <taxon>Endopterygota</taxon>
        <taxon>Hymenoptera</taxon>
        <taxon>Apocrita</taxon>
        <taxon>Aculeata</taxon>
        <taxon>Apoidea</taxon>
        <taxon>Anthophila</taxon>
        <taxon>Apidae</taxon>
        <taxon>Melipona</taxon>
    </lineage>
</organism>
<dbReference type="AlphaFoldDB" id="A0AA40KUI7"/>
<evidence type="ECO:0000313" key="3">
    <source>
        <dbReference type="Proteomes" id="UP001177670"/>
    </source>
</evidence>
<comment type="caution">
    <text evidence="2">The sequence shown here is derived from an EMBL/GenBank/DDBJ whole genome shotgun (WGS) entry which is preliminary data.</text>
</comment>
<proteinExistence type="predicted"/>
<gene>
    <name evidence="2" type="ORF">K0M31_014452</name>
</gene>
<evidence type="ECO:0000256" key="1">
    <source>
        <dbReference type="SAM" id="MobiDB-lite"/>
    </source>
</evidence>
<protein>
    <submittedName>
        <fullName evidence="2">Uncharacterized protein</fullName>
    </submittedName>
</protein>
<name>A0AA40KUI7_9HYME</name>
<keyword evidence="3" id="KW-1185">Reference proteome</keyword>
<reference evidence="2" key="1">
    <citation type="submission" date="2021-10" db="EMBL/GenBank/DDBJ databases">
        <title>Melipona bicolor Genome sequencing and assembly.</title>
        <authorList>
            <person name="Araujo N.S."/>
            <person name="Arias M.C."/>
        </authorList>
    </citation>
    <scope>NUCLEOTIDE SEQUENCE</scope>
    <source>
        <strain evidence="2">USP_2M_L1-L4_2017</strain>
        <tissue evidence="2">Whole body</tissue>
    </source>
</reference>